<name>A0A345VMD0_9STRE</name>
<dbReference type="InterPro" id="IPR009057">
    <property type="entry name" value="Homeodomain-like_sf"/>
</dbReference>
<sequence>MTLQERVQQHASQFSTNDWLIFQYLADDTDPQGLTMQMLAQACHVSTTTIFRFCQKLGFSGFAELKASMLYAESGKKFLTREDFKKTYHQVVDYIDHYDTTRFFAAIRSSEKLFILARSELELRLAKDMQRIFFPLGKLIVILPSNQSLLQHLDQMEASVLIVVKIDSLEDLPVVLKNPQELKRIFIAVLSDFKEVAILADERFYIPNLHDDSVMPIPHITSFTLAVEMLYLKLQLN</sequence>
<dbReference type="GO" id="GO:0003700">
    <property type="term" value="F:DNA-binding transcription factor activity"/>
    <property type="evidence" value="ECO:0007669"/>
    <property type="project" value="InterPro"/>
</dbReference>
<evidence type="ECO:0000313" key="2">
    <source>
        <dbReference type="EMBL" id="AXJ13882.1"/>
    </source>
</evidence>
<organism evidence="2 3">
    <name type="scientific">Streptococcus pluranimalium</name>
    <dbReference type="NCBI Taxonomy" id="82348"/>
    <lineage>
        <taxon>Bacteria</taxon>
        <taxon>Bacillati</taxon>
        <taxon>Bacillota</taxon>
        <taxon>Bacilli</taxon>
        <taxon>Lactobacillales</taxon>
        <taxon>Streptococcaceae</taxon>
        <taxon>Streptococcus</taxon>
    </lineage>
</organism>
<dbReference type="PANTHER" id="PTHR30514:SF1">
    <property type="entry name" value="HTH-TYPE TRANSCRIPTIONAL REGULATOR HEXR-RELATED"/>
    <property type="match status" value="1"/>
</dbReference>
<accession>A0A345VMD0</accession>
<evidence type="ECO:0000313" key="3">
    <source>
        <dbReference type="Proteomes" id="UP000255411"/>
    </source>
</evidence>
<protein>
    <submittedName>
        <fullName evidence="2">HTH-type transcriptional regulator GlvR</fullName>
    </submittedName>
</protein>
<feature type="domain" description="HTH rpiR-type" evidence="1">
    <location>
        <begin position="1"/>
        <end position="76"/>
    </location>
</feature>
<dbReference type="PANTHER" id="PTHR30514">
    <property type="entry name" value="GLUCOKINASE"/>
    <property type="match status" value="1"/>
</dbReference>
<gene>
    <name evidence="2" type="primary">glvR_1</name>
    <name evidence="2" type="ORF">Sp14A_19970</name>
</gene>
<evidence type="ECO:0000259" key="1">
    <source>
        <dbReference type="PROSITE" id="PS51071"/>
    </source>
</evidence>
<dbReference type="EMBL" id="CP022601">
    <property type="protein sequence ID" value="AXJ13882.1"/>
    <property type="molecule type" value="Genomic_DNA"/>
</dbReference>
<dbReference type="InterPro" id="IPR047640">
    <property type="entry name" value="RpiR-like"/>
</dbReference>
<dbReference type="InterPro" id="IPR000281">
    <property type="entry name" value="HTH_RpiR"/>
</dbReference>
<dbReference type="PROSITE" id="PS51071">
    <property type="entry name" value="HTH_RPIR"/>
    <property type="match status" value="1"/>
</dbReference>
<dbReference type="Gene3D" id="1.10.10.10">
    <property type="entry name" value="Winged helix-like DNA-binding domain superfamily/Winged helix DNA-binding domain"/>
    <property type="match status" value="1"/>
</dbReference>
<proteinExistence type="predicted"/>
<dbReference type="Pfam" id="PF01418">
    <property type="entry name" value="HTH_6"/>
    <property type="match status" value="1"/>
</dbReference>
<dbReference type="GO" id="GO:0003677">
    <property type="term" value="F:DNA binding"/>
    <property type="evidence" value="ECO:0007669"/>
    <property type="project" value="InterPro"/>
</dbReference>
<dbReference type="Proteomes" id="UP000255411">
    <property type="component" value="Chromosome"/>
</dbReference>
<dbReference type="AlphaFoldDB" id="A0A345VMD0"/>
<dbReference type="GO" id="GO:0097367">
    <property type="term" value="F:carbohydrate derivative binding"/>
    <property type="evidence" value="ECO:0007669"/>
    <property type="project" value="InterPro"/>
</dbReference>
<reference evidence="2 3" key="1">
    <citation type="submission" date="2017-07" db="EMBL/GenBank/DDBJ databases">
        <title>Streptococcus pluranimalium as cause of bovine abortion.</title>
        <authorList>
            <person name="Rodriguez Campos S."/>
            <person name="Gobeli Brawand S."/>
            <person name="Brodard I."/>
            <person name="Rychener L."/>
            <person name="Perreten V."/>
        </authorList>
    </citation>
    <scope>NUCLEOTIDE SEQUENCE [LARGE SCALE GENOMIC DNA]</scope>
    <source>
        <strain evidence="2 3">14A0014</strain>
    </source>
</reference>
<dbReference type="SUPFAM" id="SSF46689">
    <property type="entry name" value="Homeodomain-like"/>
    <property type="match status" value="1"/>
</dbReference>
<dbReference type="RefSeq" id="WP_115130846.1">
    <property type="nucleotide sequence ID" value="NZ_CP022601.1"/>
</dbReference>
<dbReference type="InterPro" id="IPR036388">
    <property type="entry name" value="WH-like_DNA-bd_sf"/>
</dbReference>